<accession>A0ABU4NAD4</accession>
<name>A0ABU4NAD4_9ACTN</name>
<comment type="caution">
    <text evidence="1">The sequence shown here is derived from an EMBL/GenBank/DDBJ whole genome shotgun (WGS) entry which is preliminary data.</text>
</comment>
<keyword evidence="2" id="KW-1185">Reference proteome</keyword>
<evidence type="ECO:0000313" key="2">
    <source>
        <dbReference type="Proteomes" id="UP001271274"/>
    </source>
</evidence>
<dbReference type="Proteomes" id="UP001271274">
    <property type="component" value="Unassembled WGS sequence"/>
</dbReference>
<sequence>MSEVGTRCPKWRDHDVVDPKWRRIGIPKAVCAKAATDQPATATVSPL</sequence>
<evidence type="ECO:0000313" key="1">
    <source>
        <dbReference type="EMBL" id="MDX3698614.1"/>
    </source>
</evidence>
<organism evidence="1 2">
    <name type="scientific">Streptomyces europaeiscabiei</name>
    <dbReference type="NCBI Taxonomy" id="146819"/>
    <lineage>
        <taxon>Bacteria</taxon>
        <taxon>Bacillati</taxon>
        <taxon>Actinomycetota</taxon>
        <taxon>Actinomycetes</taxon>
        <taxon>Kitasatosporales</taxon>
        <taxon>Streptomycetaceae</taxon>
        <taxon>Streptomyces</taxon>
    </lineage>
</organism>
<dbReference type="RefSeq" id="WP_159015065.1">
    <property type="nucleotide sequence ID" value="NZ_JARAUR010000034.1"/>
</dbReference>
<gene>
    <name evidence="1" type="ORF">PV662_02370</name>
</gene>
<reference evidence="1 2" key="1">
    <citation type="journal article" date="2023" name="Microb. Genom.">
        <title>Mesoterricola silvestris gen. nov., sp. nov., Mesoterricola sediminis sp. nov., Geothrix oryzae sp. nov., Geothrix edaphica sp. nov., Geothrix rubra sp. nov., and Geothrix limicola sp. nov., six novel members of Acidobacteriota isolated from soils.</title>
        <authorList>
            <person name="Weisberg A.J."/>
            <person name="Pearce E."/>
            <person name="Kramer C.G."/>
            <person name="Chang J.H."/>
            <person name="Clarke C.R."/>
        </authorList>
    </citation>
    <scope>NUCLEOTIDE SEQUENCE [LARGE SCALE GENOMIC DNA]</scope>
    <source>
        <strain evidence="1 2">ID09-01A</strain>
    </source>
</reference>
<protein>
    <submittedName>
        <fullName evidence="1">Uncharacterized protein</fullName>
    </submittedName>
</protein>
<proteinExistence type="predicted"/>
<dbReference type="EMBL" id="JARAYU010000001">
    <property type="protein sequence ID" value="MDX3698614.1"/>
    <property type="molecule type" value="Genomic_DNA"/>
</dbReference>